<sequence length="66" mass="7160">VGAQVMLTANLWTEAGLVNGACGIVHDILQPPDERHARVLMVDFPRYRGPALSPSQPTVVPISQIR</sequence>
<dbReference type="EMBL" id="WHVB01000003">
    <property type="protein sequence ID" value="KAF8485256.1"/>
    <property type="molecule type" value="Genomic_DNA"/>
</dbReference>
<evidence type="ECO:0000313" key="2">
    <source>
        <dbReference type="EMBL" id="KAF8485256.1"/>
    </source>
</evidence>
<feature type="non-terminal residue" evidence="2">
    <location>
        <position position="66"/>
    </location>
</feature>
<protein>
    <recommendedName>
        <fullName evidence="1">DNA helicase Pif1-like 2B domain-containing protein</fullName>
    </recommendedName>
</protein>
<keyword evidence="3" id="KW-1185">Reference proteome</keyword>
<accession>A0A9P5N3L7</accession>
<reference evidence="2" key="2">
    <citation type="journal article" date="2020" name="Nat. Commun.">
        <title>Large-scale genome sequencing of mycorrhizal fungi provides insights into the early evolution of symbiotic traits.</title>
        <authorList>
            <person name="Miyauchi S."/>
            <person name="Kiss E."/>
            <person name="Kuo A."/>
            <person name="Drula E."/>
            <person name="Kohler A."/>
            <person name="Sanchez-Garcia M."/>
            <person name="Morin E."/>
            <person name="Andreopoulos B."/>
            <person name="Barry K.W."/>
            <person name="Bonito G."/>
            <person name="Buee M."/>
            <person name="Carver A."/>
            <person name="Chen C."/>
            <person name="Cichocki N."/>
            <person name="Clum A."/>
            <person name="Culley D."/>
            <person name="Crous P.W."/>
            <person name="Fauchery L."/>
            <person name="Girlanda M."/>
            <person name="Hayes R.D."/>
            <person name="Keri Z."/>
            <person name="LaButti K."/>
            <person name="Lipzen A."/>
            <person name="Lombard V."/>
            <person name="Magnuson J."/>
            <person name="Maillard F."/>
            <person name="Murat C."/>
            <person name="Nolan M."/>
            <person name="Ohm R.A."/>
            <person name="Pangilinan J."/>
            <person name="Pereira M.F."/>
            <person name="Perotto S."/>
            <person name="Peter M."/>
            <person name="Pfister S."/>
            <person name="Riley R."/>
            <person name="Sitrit Y."/>
            <person name="Stielow J.B."/>
            <person name="Szollosi G."/>
            <person name="Zifcakova L."/>
            <person name="Stursova M."/>
            <person name="Spatafora J.W."/>
            <person name="Tedersoo L."/>
            <person name="Vaario L.M."/>
            <person name="Yamada A."/>
            <person name="Yan M."/>
            <person name="Wang P."/>
            <person name="Xu J."/>
            <person name="Bruns T."/>
            <person name="Baldrian P."/>
            <person name="Vilgalys R."/>
            <person name="Dunand C."/>
            <person name="Henrissat B."/>
            <person name="Grigoriev I.V."/>
            <person name="Hibbett D."/>
            <person name="Nagy L.G."/>
            <person name="Martin F.M."/>
        </authorList>
    </citation>
    <scope>NUCLEOTIDE SEQUENCE</scope>
    <source>
        <strain evidence="2">Prilba</strain>
    </source>
</reference>
<dbReference type="InterPro" id="IPR049163">
    <property type="entry name" value="Pif1-like_2B_dom"/>
</dbReference>
<organism evidence="2 3">
    <name type="scientific">Russula ochroleuca</name>
    <dbReference type="NCBI Taxonomy" id="152965"/>
    <lineage>
        <taxon>Eukaryota</taxon>
        <taxon>Fungi</taxon>
        <taxon>Dikarya</taxon>
        <taxon>Basidiomycota</taxon>
        <taxon>Agaricomycotina</taxon>
        <taxon>Agaricomycetes</taxon>
        <taxon>Russulales</taxon>
        <taxon>Russulaceae</taxon>
        <taxon>Russula</taxon>
    </lineage>
</organism>
<feature type="non-terminal residue" evidence="2">
    <location>
        <position position="1"/>
    </location>
</feature>
<proteinExistence type="predicted"/>
<dbReference type="Pfam" id="PF21530">
    <property type="entry name" value="Pif1_2B_dom"/>
    <property type="match status" value="1"/>
</dbReference>
<comment type="caution">
    <text evidence="2">The sequence shown here is derived from an EMBL/GenBank/DDBJ whole genome shotgun (WGS) entry which is preliminary data.</text>
</comment>
<evidence type="ECO:0000259" key="1">
    <source>
        <dbReference type="Pfam" id="PF21530"/>
    </source>
</evidence>
<reference evidence="2" key="1">
    <citation type="submission" date="2019-10" db="EMBL/GenBank/DDBJ databases">
        <authorList>
            <consortium name="DOE Joint Genome Institute"/>
            <person name="Kuo A."/>
            <person name="Miyauchi S."/>
            <person name="Kiss E."/>
            <person name="Drula E."/>
            <person name="Kohler A."/>
            <person name="Sanchez-Garcia M."/>
            <person name="Andreopoulos B."/>
            <person name="Barry K.W."/>
            <person name="Bonito G."/>
            <person name="Buee M."/>
            <person name="Carver A."/>
            <person name="Chen C."/>
            <person name="Cichocki N."/>
            <person name="Clum A."/>
            <person name="Culley D."/>
            <person name="Crous P.W."/>
            <person name="Fauchery L."/>
            <person name="Girlanda M."/>
            <person name="Hayes R."/>
            <person name="Keri Z."/>
            <person name="LaButti K."/>
            <person name="Lipzen A."/>
            <person name="Lombard V."/>
            <person name="Magnuson J."/>
            <person name="Maillard F."/>
            <person name="Morin E."/>
            <person name="Murat C."/>
            <person name="Nolan M."/>
            <person name="Ohm R."/>
            <person name="Pangilinan J."/>
            <person name="Pereira M."/>
            <person name="Perotto S."/>
            <person name="Peter M."/>
            <person name="Riley R."/>
            <person name="Sitrit Y."/>
            <person name="Stielow B."/>
            <person name="Szollosi G."/>
            <person name="Zifcakova L."/>
            <person name="Stursova M."/>
            <person name="Spatafora J.W."/>
            <person name="Tedersoo L."/>
            <person name="Vaario L.-M."/>
            <person name="Yamada A."/>
            <person name="Yan M."/>
            <person name="Wang P."/>
            <person name="Xu J."/>
            <person name="Bruns T."/>
            <person name="Baldrian P."/>
            <person name="Vilgalys R."/>
            <person name="Henrissat B."/>
            <person name="Grigoriev I.V."/>
            <person name="Hibbett D."/>
            <person name="Nagy L.G."/>
            <person name="Martin F.M."/>
        </authorList>
    </citation>
    <scope>NUCLEOTIDE SEQUENCE</scope>
    <source>
        <strain evidence="2">Prilba</strain>
    </source>
</reference>
<gene>
    <name evidence="2" type="ORF">DFH94DRAFT_598748</name>
</gene>
<dbReference type="Proteomes" id="UP000759537">
    <property type="component" value="Unassembled WGS sequence"/>
</dbReference>
<name>A0A9P5N3L7_9AGAM</name>
<dbReference type="OrthoDB" id="3025323at2759"/>
<feature type="domain" description="DNA helicase Pif1-like 2B" evidence="1">
    <location>
        <begin position="1"/>
        <end position="26"/>
    </location>
</feature>
<dbReference type="AlphaFoldDB" id="A0A9P5N3L7"/>
<evidence type="ECO:0000313" key="3">
    <source>
        <dbReference type="Proteomes" id="UP000759537"/>
    </source>
</evidence>